<evidence type="ECO:0000313" key="4">
    <source>
        <dbReference type="Proteomes" id="UP000051386"/>
    </source>
</evidence>
<dbReference type="Proteomes" id="UP000051386">
    <property type="component" value="Unassembled WGS sequence"/>
</dbReference>
<feature type="compositionally biased region" description="Basic and acidic residues" evidence="1">
    <location>
        <begin position="37"/>
        <end position="51"/>
    </location>
</feature>
<comment type="caution">
    <text evidence="3">The sequence shown here is derived from an EMBL/GenBank/DDBJ whole genome shotgun (WGS) entry which is preliminary data.</text>
</comment>
<keyword evidence="4" id="KW-1185">Reference proteome</keyword>
<name>A0A0R0D4P1_9GAMM</name>
<evidence type="ECO:0000256" key="1">
    <source>
        <dbReference type="SAM" id="MobiDB-lite"/>
    </source>
</evidence>
<dbReference type="RefSeq" id="WP_057508768.1">
    <property type="nucleotide sequence ID" value="NZ_JANUEG010000020.1"/>
</dbReference>
<accession>A0A0R0D4P1</accession>
<dbReference type="AlphaFoldDB" id="A0A0R0D4P1"/>
<sequence length="137" mass="14221">MALVMVAPLISRALAEHPAPNAVLAPAESAATPHAGSAHDMHHGTQHATHHDMTAVQPPVHAASNDTAPPDPHAKHEMGVECDYCLIAARMVSLLVALLLLLTVWPAAFRTITARHPTRSAPALGTLGARGPPAIAC</sequence>
<evidence type="ECO:0008006" key="5">
    <source>
        <dbReference type="Google" id="ProtNLM"/>
    </source>
</evidence>
<keyword evidence="2" id="KW-0472">Membrane</keyword>
<keyword evidence="2" id="KW-0812">Transmembrane</keyword>
<reference evidence="3 4" key="1">
    <citation type="submission" date="2015-05" db="EMBL/GenBank/DDBJ databases">
        <title>Genome sequencing and analysis of members of genus Stenotrophomonas.</title>
        <authorList>
            <person name="Patil P.P."/>
            <person name="Midha S."/>
            <person name="Patil P.B."/>
        </authorList>
    </citation>
    <scope>NUCLEOTIDE SEQUENCE [LARGE SCALE GENOMIC DNA]</scope>
    <source>
        <strain evidence="3 4">DSM 21508</strain>
    </source>
</reference>
<evidence type="ECO:0000313" key="3">
    <source>
        <dbReference type="EMBL" id="KRG73278.1"/>
    </source>
</evidence>
<organism evidence="3 4">
    <name type="scientific">Stenotrophomonas chelatiphaga</name>
    <dbReference type="NCBI Taxonomy" id="517011"/>
    <lineage>
        <taxon>Bacteria</taxon>
        <taxon>Pseudomonadati</taxon>
        <taxon>Pseudomonadota</taxon>
        <taxon>Gammaproteobacteria</taxon>
        <taxon>Lysobacterales</taxon>
        <taxon>Lysobacteraceae</taxon>
        <taxon>Stenotrophomonas</taxon>
    </lineage>
</organism>
<dbReference type="EMBL" id="LDJK01000050">
    <property type="protein sequence ID" value="KRG73278.1"/>
    <property type="molecule type" value="Genomic_DNA"/>
</dbReference>
<feature type="region of interest" description="Disordered" evidence="1">
    <location>
        <begin position="27"/>
        <end position="51"/>
    </location>
</feature>
<proteinExistence type="predicted"/>
<feature type="transmembrane region" description="Helical" evidence="2">
    <location>
        <begin position="87"/>
        <end position="109"/>
    </location>
</feature>
<protein>
    <recommendedName>
        <fullName evidence="5">DUF2946 domain-containing protein</fullName>
    </recommendedName>
</protein>
<keyword evidence="2" id="KW-1133">Transmembrane helix</keyword>
<evidence type="ECO:0000256" key="2">
    <source>
        <dbReference type="SAM" id="Phobius"/>
    </source>
</evidence>
<gene>
    <name evidence="3" type="ORF">ABB28_11580</name>
</gene>
<dbReference type="PATRIC" id="fig|517011.3.peg.2214"/>